<dbReference type="AlphaFoldDB" id="A0A9X7W2J8"/>
<feature type="transmembrane region" description="Helical" evidence="7">
    <location>
        <begin position="178"/>
        <end position="201"/>
    </location>
</feature>
<evidence type="ECO:0000313" key="9">
    <source>
        <dbReference type="EMBL" id="QSO49342.1"/>
    </source>
</evidence>
<dbReference type="GO" id="GO:0005886">
    <property type="term" value="C:plasma membrane"/>
    <property type="evidence" value="ECO:0007669"/>
    <property type="project" value="UniProtKB-SubCell"/>
</dbReference>
<dbReference type="InterPro" id="IPR035906">
    <property type="entry name" value="MetI-like_sf"/>
</dbReference>
<sequence length="274" mass="30482">MNRSGAISAHIALIVLGVLFVIPLVWGISASLHTNATIFLNPFQWLPSPAHWSNFGKAWSSQSFGLYMWNSFFIAFAITIFCVIFSQMAGYGLSQFKFFGRDVIFGTIVSTLLLPFPAIMVPVFIFTKDMGWINTFAGVIVPGIITAHAVFFMRQYLSGLPSELLWSARIDGASEWTVYWRIVVPLTGPVVAAVGVLTFVASWNNLLWPLIVIQSKSHYTIPLGLSNFNDTYFTNYVEMMAMSMVAVIPVILLFLFVRRWLINSLMVSGGGIKG</sequence>
<evidence type="ECO:0000313" key="10">
    <source>
        <dbReference type="Proteomes" id="UP000663505"/>
    </source>
</evidence>
<feature type="transmembrane region" description="Helical" evidence="7">
    <location>
        <begin position="7"/>
        <end position="28"/>
    </location>
</feature>
<dbReference type="PROSITE" id="PS50928">
    <property type="entry name" value="ABC_TM1"/>
    <property type="match status" value="1"/>
</dbReference>
<accession>A0A9X7W2J8</accession>
<comment type="similarity">
    <text evidence="7">Belongs to the binding-protein-dependent transport system permease family.</text>
</comment>
<proteinExistence type="inferred from homology"/>
<gene>
    <name evidence="9" type="ORF">JZ786_10685</name>
</gene>
<keyword evidence="3" id="KW-1003">Cell membrane</keyword>
<feature type="transmembrane region" description="Helical" evidence="7">
    <location>
        <begin position="132"/>
        <end position="157"/>
    </location>
</feature>
<dbReference type="PANTHER" id="PTHR43744:SF12">
    <property type="entry name" value="ABC TRANSPORTER PERMEASE PROTEIN MG189-RELATED"/>
    <property type="match status" value="1"/>
</dbReference>
<dbReference type="Pfam" id="PF00528">
    <property type="entry name" value="BPD_transp_1"/>
    <property type="match status" value="1"/>
</dbReference>
<dbReference type="InterPro" id="IPR000515">
    <property type="entry name" value="MetI-like"/>
</dbReference>
<evidence type="ECO:0000256" key="4">
    <source>
        <dbReference type="ARBA" id="ARBA00022692"/>
    </source>
</evidence>
<keyword evidence="4 7" id="KW-0812">Transmembrane</keyword>
<comment type="subcellular location">
    <subcellularLocation>
        <location evidence="1 7">Cell membrane</location>
        <topology evidence="1 7">Multi-pass membrane protein</topology>
    </subcellularLocation>
</comment>
<keyword evidence="5 7" id="KW-1133">Transmembrane helix</keyword>
<reference evidence="9 10" key="1">
    <citation type="submission" date="2021-02" db="EMBL/GenBank/DDBJ databases">
        <title>Alicyclobacillus curvatus sp. nov. and Alicyclobacillus mengziensis sp. nov., two acidophilic bacteria isolated from acid mine drainage.</title>
        <authorList>
            <person name="Huang Y."/>
        </authorList>
    </citation>
    <scope>NUCLEOTIDE SEQUENCE [LARGE SCALE GENOMIC DNA]</scope>
    <source>
        <strain evidence="9 10">S30H14</strain>
    </source>
</reference>
<keyword evidence="10" id="KW-1185">Reference proteome</keyword>
<evidence type="ECO:0000256" key="2">
    <source>
        <dbReference type="ARBA" id="ARBA00022448"/>
    </source>
</evidence>
<feature type="transmembrane region" description="Helical" evidence="7">
    <location>
        <begin position="236"/>
        <end position="257"/>
    </location>
</feature>
<dbReference type="SUPFAM" id="SSF161098">
    <property type="entry name" value="MetI-like"/>
    <property type="match status" value="1"/>
</dbReference>
<feature type="domain" description="ABC transmembrane type-1" evidence="8">
    <location>
        <begin position="68"/>
        <end position="257"/>
    </location>
</feature>
<evidence type="ECO:0000256" key="7">
    <source>
        <dbReference type="RuleBase" id="RU363032"/>
    </source>
</evidence>
<dbReference type="PANTHER" id="PTHR43744">
    <property type="entry name" value="ABC TRANSPORTER PERMEASE PROTEIN MG189-RELATED-RELATED"/>
    <property type="match status" value="1"/>
</dbReference>
<dbReference type="Gene3D" id="1.10.3720.10">
    <property type="entry name" value="MetI-like"/>
    <property type="match status" value="1"/>
</dbReference>
<dbReference type="RefSeq" id="WP_206658653.1">
    <property type="nucleotide sequence ID" value="NZ_CP071182.1"/>
</dbReference>
<evidence type="ECO:0000256" key="5">
    <source>
        <dbReference type="ARBA" id="ARBA00022989"/>
    </source>
</evidence>
<evidence type="ECO:0000259" key="8">
    <source>
        <dbReference type="PROSITE" id="PS50928"/>
    </source>
</evidence>
<dbReference type="CDD" id="cd06261">
    <property type="entry name" value="TM_PBP2"/>
    <property type="match status" value="1"/>
</dbReference>
<keyword evidence="2 7" id="KW-0813">Transport</keyword>
<dbReference type="GO" id="GO:0055085">
    <property type="term" value="P:transmembrane transport"/>
    <property type="evidence" value="ECO:0007669"/>
    <property type="project" value="InterPro"/>
</dbReference>
<feature type="transmembrane region" description="Helical" evidence="7">
    <location>
        <begin position="103"/>
        <end position="126"/>
    </location>
</feature>
<dbReference type="EMBL" id="CP071182">
    <property type="protein sequence ID" value="QSO49342.1"/>
    <property type="molecule type" value="Genomic_DNA"/>
</dbReference>
<evidence type="ECO:0000256" key="6">
    <source>
        <dbReference type="ARBA" id="ARBA00023136"/>
    </source>
</evidence>
<protein>
    <submittedName>
        <fullName evidence="9">Carbohydrate ABC transporter permease</fullName>
    </submittedName>
</protein>
<name>A0A9X7W2J8_9BACL</name>
<feature type="transmembrane region" description="Helical" evidence="7">
    <location>
        <begin position="67"/>
        <end position="91"/>
    </location>
</feature>
<evidence type="ECO:0000256" key="3">
    <source>
        <dbReference type="ARBA" id="ARBA00022475"/>
    </source>
</evidence>
<keyword evidence="6 7" id="KW-0472">Membrane</keyword>
<dbReference type="Proteomes" id="UP000663505">
    <property type="component" value="Chromosome"/>
</dbReference>
<evidence type="ECO:0000256" key="1">
    <source>
        <dbReference type="ARBA" id="ARBA00004651"/>
    </source>
</evidence>
<dbReference type="KEGG" id="afx:JZ786_10685"/>
<organism evidence="9 10">
    <name type="scientific">Alicyclobacillus mengziensis</name>
    <dbReference type="NCBI Taxonomy" id="2931921"/>
    <lineage>
        <taxon>Bacteria</taxon>
        <taxon>Bacillati</taxon>
        <taxon>Bacillota</taxon>
        <taxon>Bacilli</taxon>
        <taxon>Bacillales</taxon>
        <taxon>Alicyclobacillaceae</taxon>
        <taxon>Alicyclobacillus</taxon>
    </lineage>
</organism>